<feature type="region of interest" description="Disordered" evidence="1">
    <location>
        <begin position="183"/>
        <end position="203"/>
    </location>
</feature>
<feature type="domain" description="SigF-like NTF2-like" evidence="3">
    <location>
        <begin position="77"/>
        <end position="144"/>
    </location>
</feature>
<feature type="transmembrane region" description="Helical" evidence="2">
    <location>
        <begin position="236"/>
        <end position="261"/>
    </location>
</feature>
<feature type="domain" description="SigF-like NTF2-like" evidence="3">
    <location>
        <begin position="1"/>
        <end position="46"/>
    </location>
</feature>
<evidence type="ECO:0000256" key="2">
    <source>
        <dbReference type="SAM" id="Phobius"/>
    </source>
</evidence>
<gene>
    <name evidence="4" type="ORF">Micbo1qcDRAFT_233521</name>
</gene>
<sequence length="275" mass="30872">MENPAQEIETVIRSLTQGTSKDQETALHTYFLPNAYFIHPFCRVPSFAFGGVNSDTLSQGQHDVTSPDPANKRWPLNSRLLVQMVYLWYKILSPTIDLAVDSVAFDEKAALLYVTIRQTFTLWFVPFNLWQAKVKLVSVLELASLPAEGHSNSSRGHRLRPHDENGEEMPSYAQVAAPGSTPALHDGNHAGSSTTTMVNGDGPGHSNNKRFYIKGQEDHYQVDQWLKFVSPLSLLWVLWQFFATLLCVLGVAFLWPVTVVADSQRQKSRQKSKRG</sequence>
<evidence type="ECO:0000256" key="1">
    <source>
        <dbReference type="SAM" id="MobiDB-lite"/>
    </source>
</evidence>
<name>A0A136J4W2_9PEZI</name>
<dbReference type="PANTHER" id="PTHR35393:SF1">
    <property type="entry name" value="SNOAL-LIKE DOMAIN-CONTAINING PROTEIN"/>
    <property type="match status" value="1"/>
</dbReference>
<proteinExistence type="predicted"/>
<dbReference type="InParanoid" id="A0A136J4W2"/>
<dbReference type="OrthoDB" id="2344312at2759"/>
<organism evidence="4 5">
    <name type="scientific">Microdochium bolleyi</name>
    <dbReference type="NCBI Taxonomy" id="196109"/>
    <lineage>
        <taxon>Eukaryota</taxon>
        <taxon>Fungi</taxon>
        <taxon>Dikarya</taxon>
        <taxon>Ascomycota</taxon>
        <taxon>Pezizomycotina</taxon>
        <taxon>Sordariomycetes</taxon>
        <taxon>Xylariomycetidae</taxon>
        <taxon>Xylariales</taxon>
        <taxon>Microdochiaceae</taxon>
        <taxon>Microdochium</taxon>
    </lineage>
</organism>
<dbReference type="Proteomes" id="UP000070501">
    <property type="component" value="Unassembled WGS sequence"/>
</dbReference>
<keyword evidence="5" id="KW-1185">Reference proteome</keyword>
<evidence type="ECO:0000313" key="4">
    <source>
        <dbReference type="EMBL" id="KXJ92231.1"/>
    </source>
</evidence>
<feature type="region of interest" description="Disordered" evidence="1">
    <location>
        <begin position="147"/>
        <end position="169"/>
    </location>
</feature>
<dbReference type="AlphaFoldDB" id="A0A136J4W2"/>
<dbReference type="EMBL" id="KQ964249">
    <property type="protein sequence ID" value="KXJ92231.1"/>
    <property type="molecule type" value="Genomic_DNA"/>
</dbReference>
<keyword evidence="2" id="KW-0812">Transmembrane</keyword>
<dbReference type="STRING" id="196109.A0A136J4W2"/>
<evidence type="ECO:0000259" key="3">
    <source>
        <dbReference type="Pfam" id="PF24840"/>
    </source>
</evidence>
<evidence type="ECO:0000313" key="5">
    <source>
        <dbReference type="Proteomes" id="UP000070501"/>
    </source>
</evidence>
<dbReference type="InterPro" id="IPR057514">
    <property type="entry name" value="NTF2_SigF"/>
</dbReference>
<keyword evidence="2" id="KW-0472">Membrane</keyword>
<protein>
    <recommendedName>
        <fullName evidence="3">SigF-like NTF2-like domain-containing protein</fullName>
    </recommendedName>
</protein>
<dbReference type="PANTHER" id="PTHR35393">
    <property type="entry name" value="CHROMOSOME 1, WHOLE GENOME SHOTGUN SEQUENCE"/>
    <property type="match status" value="1"/>
</dbReference>
<keyword evidence="2" id="KW-1133">Transmembrane helix</keyword>
<dbReference type="Pfam" id="PF24840">
    <property type="entry name" value="NTF2_SigF"/>
    <property type="match status" value="2"/>
</dbReference>
<reference evidence="5" key="1">
    <citation type="submission" date="2016-02" db="EMBL/GenBank/DDBJ databases">
        <title>Draft genome sequence of Microdochium bolleyi, a fungal endophyte of beachgrass.</title>
        <authorList>
            <consortium name="DOE Joint Genome Institute"/>
            <person name="David A.S."/>
            <person name="May G."/>
            <person name="Haridas S."/>
            <person name="Lim J."/>
            <person name="Wang M."/>
            <person name="Labutti K."/>
            <person name="Lipzen A."/>
            <person name="Barry K."/>
            <person name="Grigoriev I.V."/>
        </authorList>
    </citation>
    <scope>NUCLEOTIDE SEQUENCE [LARGE SCALE GENOMIC DNA]</scope>
    <source>
        <strain evidence="5">J235TASD1</strain>
    </source>
</reference>
<accession>A0A136J4W2</accession>